<accession>A0ABS1CIM0</accession>
<name>A0ABS1CIM0_9GAMM</name>
<reference evidence="1 2" key="1">
    <citation type="journal article" date="2020" name="Microorganisms">
        <title>Osmotic Adaptation and Compatible Solute Biosynthesis of Phototrophic Bacteria as Revealed from Genome Analyses.</title>
        <authorList>
            <person name="Imhoff J.F."/>
            <person name="Rahn T."/>
            <person name="Kunzel S."/>
            <person name="Keller A."/>
            <person name="Neulinger S.C."/>
        </authorList>
    </citation>
    <scope>NUCLEOTIDE SEQUENCE [LARGE SCALE GENOMIC DNA]</scope>
    <source>
        <strain evidence="1 2">DSM 6210</strain>
    </source>
</reference>
<proteinExistence type="predicted"/>
<gene>
    <name evidence="1" type="ORF">CKO31_13730</name>
</gene>
<evidence type="ECO:0000313" key="1">
    <source>
        <dbReference type="EMBL" id="MBK1631776.1"/>
    </source>
</evidence>
<dbReference type="EMBL" id="NRRV01000032">
    <property type="protein sequence ID" value="MBK1631776.1"/>
    <property type="molecule type" value="Genomic_DNA"/>
</dbReference>
<comment type="caution">
    <text evidence="1">The sequence shown here is derived from an EMBL/GenBank/DDBJ whole genome shotgun (WGS) entry which is preliminary data.</text>
</comment>
<evidence type="ECO:0000313" key="2">
    <source>
        <dbReference type="Proteomes" id="UP000748752"/>
    </source>
</evidence>
<sequence>MPDPHAQVETPEARNRRRLRVAKSQADMAYFQARLSLLGEPKTLNQVAQQRTFKLLLKAIGERMVNVEPGS</sequence>
<keyword evidence="2" id="KW-1185">Reference proteome</keyword>
<organism evidence="1 2">
    <name type="scientific">Thiohalocapsa halophila</name>
    <dbReference type="NCBI Taxonomy" id="69359"/>
    <lineage>
        <taxon>Bacteria</taxon>
        <taxon>Pseudomonadati</taxon>
        <taxon>Pseudomonadota</taxon>
        <taxon>Gammaproteobacteria</taxon>
        <taxon>Chromatiales</taxon>
        <taxon>Chromatiaceae</taxon>
        <taxon>Thiohalocapsa</taxon>
    </lineage>
</organism>
<dbReference type="RefSeq" id="WP_200238529.1">
    <property type="nucleotide sequence ID" value="NZ_NRRV01000032.1"/>
</dbReference>
<protein>
    <submittedName>
        <fullName evidence="1">Uncharacterized protein</fullName>
    </submittedName>
</protein>
<dbReference type="Proteomes" id="UP000748752">
    <property type="component" value="Unassembled WGS sequence"/>
</dbReference>